<evidence type="ECO:0000259" key="4">
    <source>
        <dbReference type="SMART" id="SM00645"/>
    </source>
</evidence>
<evidence type="ECO:0000256" key="3">
    <source>
        <dbReference type="SAM" id="MobiDB-lite"/>
    </source>
</evidence>
<evidence type="ECO:0000256" key="1">
    <source>
        <dbReference type="ARBA" id="ARBA00008455"/>
    </source>
</evidence>
<dbReference type="GO" id="GO:0006508">
    <property type="term" value="P:proteolysis"/>
    <property type="evidence" value="ECO:0007669"/>
    <property type="project" value="InterPro"/>
</dbReference>
<dbReference type="Pfam" id="PF08246">
    <property type="entry name" value="Inhibitor_I29"/>
    <property type="match status" value="1"/>
</dbReference>
<dbReference type="InterPro" id="IPR013128">
    <property type="entry name" value="Peptidase_C1A"/>
</dbReference>
<dbReference type="InterPro" id="IPR000169">
    <property type="entry name" value="Pept_cys_AS"/>
</dbReference>
<dbReference type="InterPro" id="IPR025660">
    <property type="entry name" value="Pept_his_AS"/>
</dbReference>
<dbReference type="SUPFAM" id="SSF54001">
    <property type="entry name" value="Cysteine proteinases"/>
    <property type="match status" value="1"/>
</dbReference>
<feature type="domain" description="Cathepsin propeptide inhibitor" evidence="5">
    <location>
        <begin position="70"/>
        <end position="125"/>
    </location>
</feature>
<comment type="caution">
    <text evidence="6">The sequence shown here is derived from an EMBL/GenBank/DDBJ whole genome shotgun (WGS) entry which is preliminary data.</text>
</comment>
<dbReference type="Gene3D" id="3.90.70.10">
    <property type="entry name" value="Cysteine proteinases"/>
    <property type="match status" value="1"/>
</dbReference>
<feature type="domain" description="Peptidase C1A papain C-terminal" evidence="4">
    <location>
        <begin position="168"/>
        <end position="406"/>
    </location>
</feature>
<comment type="similarity">
    <text evidence="1">Belongs to the peptidase C1 family.</text>
</comment>
<dbReference type="Pfam" id="PF00112">
    <property type="entry name" value="Peptidase_C1"/>
    <property type="match status" value="1"/>
</dbReference>
<sequence length="474" mass="50550">MTFLLSTPGRQRIVPKIHFVIKMSLHAKAFHTAFSLSLIAMSFKRCAALKSRDQVNIELAAALADPSGAFLNWTQQFNYSYIGAEFEHRLGIFLDSVNYCISYNANDTEAYLGLGPFNALTNAEFLESYHGYNIASASPNTTIIVNGRRSLQQSYYCTKSAYNQVSTIPEAIDWTQSSAGYAVTLPVQNQGQCGNCWAWSAMEAVASLDAIVTKSNAQVLSTQAITSCTSGTTGCSNCSSCGGNPQDGFQYVLSNGGLPSATTYPFVGWTGYNATPGALDTDTCSNSLEKSISVTISGYCTLPPDSADALQSAVAYQPVSTGIAASSAYFQYYQGGILTSSSLCGTSLDHAILTVGYDMTAPTPYWKLQNQWGSNWGMDGYVLISAASSVPAEGVCGMYRDLSIPIKSSSTYNPPQPPSPPPGASQSINNEGITSVPAPPSPGHAFRICPQRIMAGMLTTLAAMITIRVITTNY</sequence>
<proteinExistence type="inferred from homology"/>
<organism evidence="6 7">
    <name type="scientific">Chlamydomonas eustigma</name>
    <dbReference type="NCBI Taxonomy" id="1157962"/>
    <lineage>
        <taxon>Eukaryota</taxon>
        <taxon>Viridiplantae</taxon>
        <taxon>Chlorophyta</taxon>
        <taxon>core chlorophytes</taxon>
        <taxon>Chlorophyceae</taxon>
        <taxon>CS clade</taxon>
        <taxon>Chlamydomonadales</taxon>
        <taxon>Chlamydomonadaceae</taxon>
        <taxon>Chlamydomonas</taxon>
    </lineage>
</organism>
<dbReference type="EMBL" id="BEGY01000138">
    <property type="protein sequence ID" value="GAX84859.1"/>
    <property type="molecule type" value="Genomic_DNA"/>
</dbReference>
<keyword evidence="7" id="KW-1185">Reference proteome</keyword>
<evidence type="ECO:0000313" key="6">
    <source>
        <dbReference type="EMBL" id="GAX84859.1"/>
    </source>
</evidence>
<dbReference type="PRINTS" id="PR00705">
    <property type="entry name" value="PAPAIN"/>
</dbReference>
<dbReference type="AlphaFoldDB" id="A0A250XPI6"/>
<protein>
    <recommendedName>
        <fullName evidence="8">Peptidase C1A papain C-terminal domain-containing protein</fullName>
    </recommendedName>
</protein>
<dbReference type="OrthoDB" id="548456at2759"/>
<accession>A0A250XPI6</accession>
<dbReference type="InterPro" id="IPR000668">
    <property type="entry name" value="Peptidase_C1A_C"/>
</dbReference>
<dbReference type="STRING" id="1157962.A0A250XPI6"/>
<dbReference type="InterPro" id="IPR039417">
    <property type="entry name" value="Peptidase_C1A_papain-like"/>
</dbReference>
<evidence type="ECO:0000259" key="5">
    <source>
        <dbReference type="SMART" id="SM00848"/>
    </source>
</evidence>
<keyword evidence="2" id="KW-1015">Disulfide bond</keyword>
<dbReference type="Proteomes" id="UP000232323">
    <property type="component" value="Unassembled WGS sequence"/>
</dbReference>
<dbReference type="GO" id="GO:0008234">
    <property type="term" value="F:cysteine-type peptidase activity"/>
    <property type="evidence" value="ECO:0007669"/>
    <property type="project" value="InterPro"/>
</dbReference>
<reference evidence="6 7" key="1">
    <citation type="submission" date="2017-08" db="EMBL/GenBank/DDBJ databases">
        <title>Acidophilic green algal genome provides insights into adaptation to an acidic environment.</title>
        <authorList>
            <person name="Hirooka S."/>
            <person name="Hirose Y."/>
            <person name="Kanesaki Y."/>
            <person name="Higuchi S."/>
            <person name="Fujiwara T."/>
            <person name="Onuma R."/>
            <person name="Era A."/>
            <person name="Ohbayashi R."/>
            <person name="Uzuka A."/>
            <person name="Nozaki H."/>
            <person name="Yoshikawa H."/>
            <person name="Miyagishima S.Y."/>
        </authorList>
    </citation>
    <scope>NUCLEOTIDE SEQUENCE [LARGE SCALE GENOMIC DNA]</scope>
    <source>
        <strain evidence="6 7">NIES-2499</strain>
    </source>
</reference>
<name>A0A250XPI6_9CHLO</name>
<dbReference type="InterPro" id="IPR013201">
    <property type="entry name" value="Prot_inhib_I29"/>
</dbReference>
<evidence type="ECO:0000313" key="7">
    <source>
        <dbReference type="Proteomes" id="UP000232323"/>
    </source>
</evidence>
<dbReference type="PROSITE" id="PS00139">
    <property type="entry name" value="THIOL_PROTEASE_CYS"/>
    <property type="match status" value="1"/>
</dbReference>
<dbReference type="InterPro" id="IPR038765">
    <property type="entry name" value="Papain-like_cys_pep_sf"/>
</dbReference>
<evidence type="ECO:0000256" key="2">
    <source>
        <dbReference type="ARBA" id="ARBA00023157"/>
    </source>
</evidence>
<dbReference type="PANTHER" id="PTHR12411">
    <property type="entry name" value="CYSTEINE PROTEASE FAMILY C1-RELATED"/>
    <property type="match status" value="1"/>
</dbReference>
<dbReference type="SMART" id="SM00645">
    <property type="entry name" value="Pept_C1"/>
    <property type="match status" value="1"/>
</dbReference>
<dbReference type="SMART" id="SM00848">
    <property type="entry name" value="Inhibitor_I29"/>
    <property type="match status" value="1"/>
</dbReference>
<dbReference type="PROSITE" id="PS00639">
    <property type="entry name" value="THIOL_PROTEASE_HIS"/>
    <property type="match status" value="1"/>
</dbReference>
<evidence type="ECO:0008006" key="8">
    <source>
        <dbReference type="Google" id="ProtNLM"/>
    </source>
</evidence>
<dbReference type="CDD" id="cd02248">
    <property type="entry name" value="Peptidase_C1A"/>
    <property type="match status" value="1"/>
</dbReference>
<feature type="region of interest" description="Disordered" evidence="3">
    <location>
        <begin position="409"/>
        <end position="441"/>
    </location>
</feature>
<feature type="compositionally biased region" description="Pro residues" evidence="3">
    <location>
        <begin position="414"/>
        <end position="423"/>
    </location>
</feature>
<gene>
    <name evidence="6" type="ORF">CEUSTIGMA_g12280.t1</name>
</gene>